<evidence type="ECO:0000313" key="1">
    <source>
        <dbReference type="EMBL" id="ABC32218.1"/>
    </source>
</evidence>
<dbReference type="Pfam" id="PF20196">
    <property type="entry name" value="DUF6559"/>
    <property type="match status" value="1"/>
</dbReference>
<dbReference type="EMBL" id="CP000155">
    <property type="protein sequence ID" value="ABC32218.1"/>
    <property type="molecule type" value="Genomic_DNA"/>
</dbReference>
<accession>Q2SAV6</accession>
<dbReference type="HOGENOM" id="CLU_2058071_0_0_6"/>
<dbReference type="RefSeq" id="WP_011399281.1">
    <property type="nucleotide sequence ID" value="NC_007645.1"/>
</dbReference>
<dbReference type="AlphaFoldDB" id="Q2SAV6"/>
<dbReference type="InterPro" id="IPR046689">
    <property type="entry name" value="DUF6559"/>
</dbReference>
<organism evidence="1 2">
    <name type="scientific">Hahella chejuensis (strain KCTC 2396)</name>
    <dbReference type="NCBI Taxonomy" id="349521"/>
    <lineage>
        <taxon>Bacteria</taxon>
        <taxon>Pseudomonadati</taxon>
        <taxon>Pseudomonadota</taxon>
        <taxon>Gammaproteobacteria</taxon>
        <taxon>Oceanospirillales</taxon>
        <taxon>Hahellaceae</taxon>
        <taxon>Hahella</taxon>
    </lineage>
</organism>
<evidence type="ECO:0000313" key="2">
    <source>
        <dbReference type="Proteomes" id="UP000000238"/>
    </source>
</evidence>
<dbReference type="eggNOG" id="ENOG5031EYF">
    <property type="taxonomic scope" value="Bacteria"/>
</dbReference>
<dbReference type="Proteomes" id="UP000000238">
    <property type="component" value="Chromosome"/>
</dbReference>
<sequence>MLRNFFKTRALNKYLRVLPSVLREDYGGGPQYTYGQITTAISKYGLSDKYAHYAVALFAVQESIEAVFTEHFPELEYERVRKEIADRFFAGDLDFKVNIRGFSPNGNTPGGTPTCGGSD</sequence>
<proteinExistence type="predicted"/>
<gene>
    <name evidence="1" type="ordered locus">HCH_05557</name>
</gene>
<keyword evidence="2" id="KW-1185">Reference proteome</keyword>
<dbReference type="OrthoDB" id="6198931at2"/>
<dbReference type="KEGG" id="hch:HCH_05557"/>
<name>Q2SAV6_HAHCH</name>
<reference evidence="1 2" key="1">
    <citation type="journal article" date="2005" name="Nucleic Acids Res.">
        <title>Genomic blueprint of Hahella chejuensis, a marine microbe producing an algicidal agent.</title>
        <authorList>
            <person name="Jeong H."/>
            <person name="Yim J.H."/>
            <person name="Lee C."/>
            <person name="Choi S.-H."/>
            <person name="Park Y.K."/>
            <person name="Yoon S.H."/>
            <person name="Hur C.-G."/>
            <person name="Kang H.-Y."/>
            <person name="Kim D."/>
            <person name="Lee H.H."/>
            <person name="Park K.H."/>
            <person name="Park S.-H."/>
            <person name="Park H.-S."/>
            <person name="Lee H.K."/>
            <person name="Oh T.K."/>
            <person name="Kim J.F."/>
        </authorList>
    </citation>
    <scope>NUCLEOTIDE SEQUENCE [LARGE SCALE GENOMIC DNA]</scope>
    <source>
        <strain evidence="1 2">KCTC 2396</strain>
    </source>
</reference>
<protein>
    <submittedName>
        <fullName evidence="1">Uncharacterized protein</fullName>
    </submittedName>
</protein>